<proteinExistence type="predicted"/>
<feature type="signal peptide" evidence="1">
    <location>
        <begin position="1"/>
        <end position="19"/>
    </location>
</feature>
<gene>
    <name evidence="2" type="ORF">K505DRAFT_367284</name>
</gene>
<dbReference type="EMBL" id="MU002309">
    <property type="protein sequence ID" value="KAF2787519.1"/>
    <property type="molecule type" value="Genomic_DNA"/>
</dbReference>
<reference evidence="2" key="1">
    <citation type="journal article" date="2020" name="Stud. Mycol.">
        <title>101 Dothideomycetes genomes: a test case for predicting lifestyles and emergence of pathogens.</title>
        <authorList>
            <person name="Haridas S."/>
            <person name="Albert R."/>
            <person name="Binder M."/>
            <person name="Bloem J."/>
            <person name="Labutti K."/>
            <person name="Salamov A."/>
            <person name="Andreopoulos B."/>
            <person name="Baker S."/>
            <person name="Barry K."/>
            <person name="Bills G."/>
            <person name="Bluhm B."/>
            <person name="Cannon C."/>
            <person name="Castanera R."/>
            <person name="Culley D."/>
            <person name="Daum C."/>
            <person name="Ezra D."/>
            <person name="Gonzalez J."/>
            <person name="Henrissat B."/>
            <person name="Kuo A."/>
            <person name="Liang C."/>
            <person name="Lipzen A."/>
            <person name="Lutzoni F."/>
            <person name="Magnuson J."/>
            <person name="Mondo S."/>
            <person name="Nolan M."/>
            <person name="Ohm R."/>
            <person name="Pangilinan J."/>
            <person name="Park H.-J."/>
            <person name="Ramirez L."/>
            <person name="Alfaro M."/>
            <person name="Sun H."/>
            <person name="Tritt A."/>
            <person name="Yoshinaga Y."/>
            <person name="Zwiers L.-H."/>
            <person name="Turgeon B."/>
            <person name="Goodwin S."/>
            <person name="Spatafora J."/>
            <person name="Crous P."/>
            <person name="Grigoriev I."/>
        </authorList>
    </citation>
    <scope>NUCLEOTIDE SEQUENCE</scope>
    <source>
        <strain evidence="2">CBS 109.77</strain>
    </source>
</reference>
<dbReference type="Proteomes" id="UP000799757">
    <property type="component" value="Unassembled WGS sequence"/>
</dbReference>
<evidence type="ECO:0000313" key="2">
    <source>
        <dbReference type="EMBL" id="KAF2787519.1"/>
    </source>
</evidence>
<keyword evidence="3" id="KW-1185">Reference proteome</keyword>
<evidence type="ECO:0000256" key="1">
    <source>
        <dbReference type="SAM" id="SignalP"/>
    </source>
</evidence>
<sequence length="147" mass="15809">MYHILLIRIAFSSLTFTRTFNPSSRNFPAKKDSDFEGGIFSVPLSELPKYTGELPVGGIEAPKGAHKKTAGSSPYPVRMATGIIIPSYIYLHLGAPTGNLKLPFIAWGNDACTLGSGQYENFIVELASYGYIIAADGTPSGFTDAQQ</sequence>
<protein>
    <submittedName>
        <fullName evidence="2">Uncharacterized protein</fullName>
    </submittedName>
</protein>
<organism evidence="2 3">
    <name type="scientific">Melanomma pulvis-pyrius CBS 109.77</name>
    <dbReference type="NCBI Taxonomy" id="1314802"/>
    <lineage>
        <taxon>Eukaryota</taxon>
        <taxon>Fungi</taxon>
        <taxon>Dikarya</taxon>
        <taxon>Ascomycota</taxon>
        <taxon>Pezizomycotina</taxon>
        <taxon>Dothideomycetes</taxon>
        <taxon>Pleosporomycetidae</taxon>
        <taxon>Pleosporales</taxon>
        <taxon>Melanommataceae</taxon>
        <taxon>Melanomma</taxon>
    </lineage>
</organism>
<keyword evidence="1" id="KW-0732">Signal</keyword>
<feature type="chain" id="PRO_5025450530" evidence="1">
    <location>
        <begin position="20"/>
        <end position="147"/>
    </location>
</feature>
<name>A0A6A6WTV7_9PLEO</name>
<accession>A0A6A6WTV7</accession>
<dbReference type="OrthoDB" id="3506780at2759"/>
<evidence type="ECO:0000313" key="3">
    <source>
        <dbReference type="Proteomes" id="UP000799757"/>
    </source>
</evidence>
<dbReference type="AlphaFoldDB" id="A0A6A6WTV7"/>